<dbReference type="InterPro" id="IPR005471">
    <property type="entry name" value="Tscrpt_reg_IclR_N"/>
</dbReference>
<evidence type="ECO:0000259" key="4">
    <source>
        <dbReference type="PROSITE" id="PS51078"/>
    </source>
</evidence>
<dbReference type="PROSITE" id="PS51078">
    <property type="entry name" value="ICLR_ED"/>
    <property type="match status" value="1"/>
</dbReference>
<dbReference type="InterPro" id="IPR050707">
    <property type="entry name" value="HTH_MetabolicPath_Reg"/>
</dbReference>
<evidence type="ECO:0000256" key="3">
    <source>
        <dbReference type="ARBA" id="ARBA00023163"/>
    </source>
</evidence>
<dbReference type="GO" id="GO:0003677">
    <property type="term" value="F:DNA binding"/>
    <property type="evidence" value="ECO:0007669"/>
    <property type="project" value="UniProtKB-KW"/>
</dbReference>
<dbReference type="EMBL" id="JABBZE010000283">
    <property type="protein sequence ID" value="NMU92010.1"/>
    <property type="molecule type" value="Genomic_DNA"/>
</dbReference>
<keyword evidence="1" id="KW-0805">Transcription regulation</keyword>
<organism evidence="5 6">
    <name type="scientific">Achromobacter ruhlandii</name>
    <dbReference type="NCBI Taxonomy" id="72557"/>
    <lineage>
        <taxon>Bacteria</taxon>
        <taxon>Pseudomonadati</taxon>
        <taxon>Pseudomonadota</taxon>
        <taxon>Betaproteobacteria</taxon>
        <taxon>Burkholderiales</taxon>
        <taxon>Alcaligenaceae</taxon>
        <taxon>Achromobacter</taxon>
    </lineage>
</organism>
<evidence type="ECO:0000256" key="2">
    <source>
        <dbReference type="ARBA" id="ARBA00023125"/>
    </source>
</evidence>
<evidence type="ECO:0000313" key="5">
    <source>
        <dbReference type="EMBL" id="NMU92010.1"/>
    </source>
</evidence>
<reference evidence="5 6" key="1">
    <citation type="submission" date="2020-04" db="EMBL/GenBank/DDBJ databases">
        <title>Achromobacter ruhlandii genome sequencing and assembly.</title>
        <authorList>
            <person name="Martins R.C.R."/>
            <person name="Perdigao-Neto L.V."/>
            <person name="Levin A.S.S."/>
            <person name="Costa S.F."/>
        </authorList>
    </citation>
    <scope>NUCLEOTIDE SEQUENCE [LARGE SCALE GENOMIC DNA]</scope>
    <source>
        <strain evidence="5 6">9035ralo</strain>
    </source>
</reference>
<dbReference type="PANTHER" id="PTHR30136:SF24">
    <property type="entry name" value="HTH-TYPE TRANSCRIPTIONAL REPRESSOR ALLR"/>
    <property type="match status" value="1"/>
</dbReference>
<dbReference type="GO" id="GO:0003700">
    <property type="term" value="F:DNA-binding transcription factor activity"/>
    <property type="evidence" value="ECO:0007669"/>
    <property type="project" value="TreeGrafter"/>
</dbReference>
<dbReference type="SUPFAM" id="SSF55781">
    <property type="entry name" value="GAF domain-like"/>
    <property type="match status" value="1"/>
</dbReference>
<dbReference type="SMART" id="SM00346">
    <property type="entry name" value="HTH_ICLR"/>
    <property type="match status" value="1"/>
</dbReference>
<dbReference type="InterPro" id="IPR036390">
    <property type="entry name" value="WH_DNA-bd_sf"/>
</dbReference>
<proteinExistence type="predicted"/>
<comment type="caution">
    <text evidence="5">The sequence shown here is derived from an EMBL/GenBank/DDBJ whole genome shotgun (WGS) entry which is preliminary data.</text>
</comment>
<dbReference type="GO" id="GO:0045892">
    <property type="term" value="P:negative regulation of DNA-templated transcription"/>
    <property type="evidence" value="ECO:0007669"/>
    <property type="project" value="TreeGrafter"/>
</dbReference>
<gene>
    <name evidence="5" type="ORF">HGQ98_20270</name>
</gene>
<dbReference type="InterPro" id="IPR014757">
    <property type="entry name" value="Tscrpt_reg_IclR_C"/>
</dbReference>
<keyword evidence="3" id="KW-0804">Transcription</keyword>
<protein>
    <submittedName>
        <fullName evidence="5">IclR family transcriptional regulator</fullName>
    </submittedName>
</protein>
<dbReference type="Proteomes" id="UP000542405">
    <property type="component" value="Unassembled WGS sequence"/>
</dbReference>
<dbReference type="SUPFAM" id="SSF46785">
    <property type="entry name" value="Winged helix' DNA-binding domain"/>
    <property type="match status" value="1"/>
</dbReference>
<dbReference type="Pfam" id="PF01614">
    <property type="entry name" value="IclR_C"/>
    <property type="match status" value="1"/>
</dbReference>
<evidence type="ECO:0000313" key="6">
    <source>
        <dbReference type="Proteomes" id="UP000542405"/>
    </source>
</evidence>
<dbReference type="InterPro" id="IPR029016">
    <property type="entry name" value="GAF-like_dom_sf"/>
</dbReference>
<sequence>MPCWPAAATAPRPASAAALARSSGYPRRPVDRIVAALREQGMVAEADGAYRLGPRLLALASRAWSQFDLRAALAADLQALRDATGETVHLAVPAGAEMIYIDKLESPGPVRMASRVGAAVALHSSAVGKAYLAALDEPAREHLLRDLPLESRMPGTVASLPALRAALAETAARGYALDNEENEPGIVCYGVALRDAGGQPVACVSVSTLMFRRSDDPQSAYIEPLLRLRDAAAAKLAVLPSGGA</sequence>
<dbReference type="Gene3D" id="3.30.450.40">
    <property type="match status" value="1"/>
</dbReference>
<dbReference type="AlphaFoldDB" id="A0A848NM84"/>
<evidence type="ECO:0000256" key="1">
    <source>
        <dbReference type="ARBA" id="ARBA00023015"/>
    </source>
</evidence>
<dbReference type="PANTHER" id="PTHR30136">
    <property type="entry name" value="HELIX-TURN-HELIX TRANSCRIPTIONAL REGULATOR, ICLR FAMILY"/>
    <property type="match status" value="1"/>
</dbReference>
<accession>A0A848NM84</accession>
<name>A0A848NM84_9BURK</name>
<feature type="domain" description="IclR-ED" evidence="4">
    <location>
        <begin position="55"/>
        <end position="242"/>
    </location>
</feature>
<dbReference type="Gene3D" id="1.10.10.10">
    <property type="entry name" value="Winged helix-like DNA-binding domain superfamily/Winged helix DNA-binding domain"/>
    <property type="match status" value="1"/>
</dbReference>
<dbReference type="RefSeq" id="WP_169537250.1">
    <property type="nucleotide sequence ID" value="NZ_JABBZE010000283.1"/>
</dbReference>
<dbReference type="InterPro" id="IPR036388">
    <property type="entry name" value="WH-like_DNA-bd_sf"/>
</dbReference>
<keyword evidence="2" id="KW-0238">DNA-binding</keyword>